<keyword evidence="4 13" id="KW-0645">Protease</keyword>
<evidence type="ECO:0000256" key="6">
    <source>
        <dbReference type="ARBA" id="ARBA00022801"/>
    </source>
</evidence>
<comment type="similarity">
    <text evidence="3 11">Belongs to the peptidase M50B family.</text>
</comment>
<keyword evidence="7 11" id="KW-0862">Zinc</keyword>
<evidence type="ECO:0000256" key="10">
    <source>
        <dbReference type="ARBA" id="ARBA00023136"/>
    </source>
</evidence>
<keyword evidence="14" id="KW-1185">Reference proteome</keyword>
<gene>
    <name evidence="13" type="primary">rseP</name>
    <name evidence="13" type="ORF">CL176_05340</name>
</gene>
<evidence type="ECO:0000256" key="2">
    <source>
        <dbReference type="ARBA" id="ARBA00004141"/>
    </source>
</evidence>
<reference evidence="13 14" key="1">
    <citation type="submission" date="2017-09" db="EMBL/GenBank/DDBJ databases">
        <title>Complete genome sequence of Oxytococcus suis strain ZY16052.</title>
        <authorList>
            <person name="Li F."/>
        </authorList>
    </citation>
    <scope>NUCLEOTIDE SEQUENCE [LARGE SCALE GENOMIC DNA]</scope>
    <source>
        <strain evidence="13 14">ZY16052</strain>
    </source>
</reference>
<feature type="transmembrane region" description="Helical" evidence="11">
    <location>
        <begin position="178"/>
        <end position="198"/>
    </location>
</feature>
<evidence type="ECO:0000256" key="8">
    <source>
        <dbReference type="ARBA" id="ARBA00022989"/>
    </source>
</evidence>
<name>A0A347WK61_9LACT</name>
<proteinExistence type="inferred from homology"/>
<evidence type="ECO:0000313" key="14">
    <source>
        <dbReference type="Proteomes" id="UP000263232"/>
    </source>
</evidence>
<keyword evidence="8 11" id="KW-1133">Transmembrane helix</keyword>
<dbReference type="NCBIfam" id="TIGR00054">
    <property type="entry name" value="RIP metalloprotease RseP"/>
    <property type="match status" value="1"/>
</dbReference>
<dbReference type="CDD" id="cd06163">
    <property type="entry name" value="S2P-M50_PDZ_RseP-like"/>
    <property type="match status" value="1"/>
</dbReference>
<dbReference type="Pfam" id="PF17820">
    <property type="entry name" value="PDZ_6"/>
    <property type="match status" value="1"/>
</dbReference>
<keyword evidence="6 11" id="KW-0378">Hydrolase</keyword>
<dbReference type="AlphaFoldDB" id="A0A347WK61"/>
<dbReference type="InterPro" id="IPR004387">
    <property type="entry name" value="Pept_M50_Zn"/>
</dbReference>
<dbReference type="GO" id="GO:0046872">
    <property type="term" value="F:metal ion binding"/>
    <property type="evidence" value="ECO:0007669"/>
    <property type="project" value="UniProtKB-KW"/>
</dbReference>
<evidence type="ECO:0000256" key="3">
    <source>
        <dbReference type="ARBA" id="ARBA00007931"/>
    </source>
</evidence>
<comment type="subcellular location">
    <subcellularLocation>
        <location evidence="2">Membrane</location>
        <topology evidence="2">Multi-pass membrane protein</topology>
    </subcellularLocation>
</comment>
<dbReference type="Pfam" id="PF02163">
    <property type="entry name" value="Peptidase_M50"/>
    <property type="match status" value="1"/>
</dbReference>
<dbReference type="Gene3D" id="2.30.42.10">
    <property type="match status" value="1"/>
</dbReference>
<dbReference type="SUPFAM" id="SSF50156">
    <property type="entry name" value="PDZ domain-like"/>
    <property type="match status" value="1"/>
</dbReference>
<protein>
    <recommendedName>
        <fullName evidence="11">Zinc metalloprotease</fullName>
        <ecNumber evidence="11">3.4.24.-</ecNumber>
    </recommendedName>
</protein>
<keyword evidence="5 11" id="KW-0812">Transmembrane</keyword>
<evidence type="ECO:0000256" key="5">
    <source>
        <dbReference type="ARBA" id="ARBA00022692"/>
    </source>
</evidence>
<feature type="transmembrane region" description="Helical" evidence="11">
    <location>
        <begin position="6"/>
        <end position="26"/>
    </location>
</feature>
<keyword evidence="9 11" id="KW-0482">Metalloprotease</keyword>
<accession>A0A347WK61</accession>
<dbReference type="EMBL" id="CP023434">
    <property type="protein sequence ID" value="AXY25468.1"/>
    <property type="molecule type" value="Genomic_DNA"/>
</dbReference>
<keyword evidence="11" id="KW-0479">Metal-binding</keyword>
<dbReference type="Proteomes" id="UP000263232">
    <property type="component" value="Chromosome"/>
</dbReference>
<dbReference type="OrthoDB" id="9782003at2"/>
<feature type="domain" description="PDZ" evidence="12">
    <location>
        <begin position="191"/>
        <end position="259"/>
    </location>
</feature>
<dbReference type="CDD" id="cd23081">
    <property type="entry name" value="cpPDZ_EcRseP-like"/>
    <property type="match status" value="1"/>
</dbReference>
<dbReference type="GO" id="GO:0006508">
    <property type="term" value="P:proteolysis"/>
    <property type="evidence" value="ECO:0007669"/>
    <property type="project" value="UniProtKB-KW"/>
</dbReference>
<evidence type="ECO:0000256" key="4">
    <source>
        <dbReference type="ARBA" id="ARBA00022670"/>
    </source>
</evidence>
<dbReference type="SMART" id="SM00228">
    <property type="entry name" value="PDZ"/>
    <property type="match status" value="1"/>
</dbReference>
<evidence type="ECO:0000259" key="12">
    <source>
        <dbReference type="PROSITE" id="PS50106"/>
    </source>
</evidence>
<comment type="cofactor">
    <cofactor evidence="1 11">
        <name>Zn(2+)</name>
        <dbReference type="ChEBI" id="CHEBI:29105"/>
    </cofactor>
</comment>
<dbReference type="InterPro" id="IPR041489">
    <property type="entry name" value="PDZ_6"/>
</dbReference>
<evidence type="ECO:0000313" key="13">
    <source>
        <dbReference type="EMBL" id="AXY25468.1"/>
    </source>
</evidence>
<dbReference type="PROSITE" id="PS50106">
    <property type="entry name" value="PDZ"/>
    <property type="match status" value="1"/>
</dbReference>
<keyword evidence="10 11" id="KW-0472">Membrane</keyword>
<dbReference type="GO" id="GO:0016020">
    <property type="term" value="C:membrane"/>
    <property type="evidence" value="ECO:0007669"/>
    <property type="project" value="UniProtKB-SubCell"/>
</dbReference>
<dbReference type="GO" id="GO:0004222">
    <property type="term" value="F:metalloendopeptidase activity"/>
    <property type="evidence" value="ECO:0007669"/>
    <property type="project" value="InterPro"/>
</dbReference>
<dbReference type="EC" id="3.4.24.-" evidence="11"/>
<dbReference type="InterPro" id="IPR001478">
    <property type="entry name" value="PDZ"/>
</dbReference>
<dbReference type="InterPro" id="IPR008915">
    <property type="entry name" value="Peptidase_M50"/>
</dbReference>
<evidence type="ECO:0000256" key="9">
    <source>
        <dbReference type="ARBA" id="ARBA00023049"/>
    </source>
</evidence>
<evidence type="ECO:0000256" key="1">
    <source>
        <dbReference type="ARBA" id="ARBA00001947"/>
    </source>
</evidence>
<organism evidence="13 14">
    <name type="scientific">Suicoccus acidiformans</name>
    <dbReference type="NCBI Taxonomy" id="2036206"/>
    <lineage>
        <taxon>Bacteria</taxon>
        <taxon>Bacillati</taxon>
        <taxon>Bacillota</taxon>
        <taxon>Bacilli</taxon>
        <taxon>Lactobacillales</taxon>
        <taxon>Aerococcaceae</taxon>
        <taxon>Suicoccus</taxon>
    </lineage>
</organism>
<dbReference type="PANTHER" id="PTHR42837:SF2">
    <property type="entry name" value="MEMBRANE METALLOPROTEASE ARASP2, CHLOROPLASTIC-RELATED"/>
    <property type="match status" value="1"/>
</dbReference>
<feature type="transmembrane region" description="Helical" evidence="11">
    <location>
        <begin position="341"/>
        <end position="366"/>
    </location>
</feature>
<feature type="transmembrane region" description="Helical" evidence="11">
    <location>
        <begin position="304"/>
        <end position="320"/>
    </location>
</feature>
<evidence type="ECO:0000256" key="7">
    <source>
        <dbReference type="ARBA" id="ARBA00022833"/>
    </source>
</evidence>
<sequence>MMKTIITFLFVFSAIVVFHEFGHYYFARKAGILVREFSLGMGPKLFGHQGKDGTTYTVRMLPLGGYVRLAGLNEEDELEPGMEVTLFIDENDQVYLIDLTEDGDYEALPVRVDYADLAEEMIIEGFPMGSDTLTRYSVSKTAQIKEQDGTLVPVAPIESRYESASVSRKMMTNFAGPMNNFILSVLVFMLVGFLLPGIPTNENVVGELIEDMPAIEAGLQTGDRILAVDGVEVSNWQELSTEIARHPGEAVNFQVERDGQAFDQSVQVDSVSHEQTGEVSGAIGIVRPQRTGFFDRVKYGFTETWAIMTGVVSALYHLIFRDFNLNMLGGPVAMAQMTGEVVDYGFIAILQLMAYLSANLGIVNLFPLPALDGGKLVSNVIEGIRGKPVSQEVEGIITIVGVAILVLLMLAVTWNDITRLF</sequence>
<feature type="transmembrane region" description="Helical" evidence="11">
    <location>
        <begin position="395"/>
        <end position="414"/>
    </location>
</feature>
<dbReference type="KEGG" id="abae:CL176_05340"/>
<evidence type="ECO:0000256" key="11">
    <source>
        <dbReference type="RuleBase" id="RU362031"/>
    </source>
</evidence>
<dbReference type="InterPro" id="IPR036034">
    <property type="entry name" value="PDZ_sf"/>
</dbReference>
<dbReference type="PANTHER" id="PTHR42837">
    <property type="entry name" value="REGULATOR OF SIGMA-E PROTEASE RSEP"/>
    <property type="match status" value="1"/>
</dbReference>